<dbReference type="Proteomes" id="UP000420707">
    <property type="component" value="Unassembled WGS sequence"/>
</dbReference>
<dbReference type="PANTHER" id="PTHR13778:SF47">
    <property type="entry name" value="LIPOPOLYSACCHARIDE 1,3-GALACTOSYLTRANSFERASE"/>
    <property type="match status" value="1"/>
</dbReference>
<dbReference type="Pfam" id="PF01501">
    <property type="entry name" value="Glyco_transf_8"/>
    <property type="match status" value="1"/>
</dbReference>
<dbReference type="InterPro" id="IPR029044">
    <property type="entry name" value="Nucleotide-diphossugar_trans"/>
</dbReference>
<dbReference type="SUPFAM" id="SSF53448">
    <property type="entry name" value="Nucleotide-diphospho-sugar transferases"/>
    <property type="match status" value="1"/>
</dbReference>
<dbReference type="Gene3D" id="3.90.550.10">
    <property type="entry name" value="Spore Coat Polysaccharide Biosynthesis Protein SpsA, Chain A"/>
    <property type="match status" value="1"/>
</dbReference>
<name>A0AAW9TFK8_9BACT</name>
<dbReference type="GO" id="GO:0046872">
    <property type="term" value="F:metal ion binding"/>
    <property type="evidence" value="ECO:0007669"/>
    <property type="project" value="UniProtKB-KW"/>
</dbReference>
<organism evidence="4 5">
    <name type="scientific">Segatella copri</name>
    <dbReference type="NCBI Taxonomy" id="165179"/>
    <lineage>
        <taxon>Bacteria</taxon>
        <taxon>Pseudomonadati</taxon>
        <taxon>Bacteroidota</taxon>
        <taxon>Bacteroidia</taxon>
        <taxon>Bacteroidales</taxon>
        <taxon>Prevotellaceae</taxon>
        <taxon>Segatella</taxon>
    </lineage>
</organism>
<evidence type="ECO:0000256" key="1">
    <source>
        <dbReference type="ARBA" id="ARBA00022676"/>
    </source>
</evidence>
<evidence type="ECO:0000256" key="3">
    <source>
        <dbReference type="ARBA" id="ARBA00022723"/>
    </source>
</evidence>
<dbReference type="EMBL" id="VZCR01000076">
    <property type="protein sequence ID" value="MQN32587.1"/>
    <property type="molecule type" value="Genomic_DNA"/>
</dbReference>
<keyword evidence="3" id="KW-0479">Metal-binding</keyword>
<comment type="caution">
    <text evidence="4">The sequence shown here is derived from an EMBL/GenBank/DDBJ whole genome shotgun (WGS) entry which is preliminary data.</text>
</comment>
<accession>A0AAW9TFK8</accession>
<keyword evidence="1" id="KW-0328">Glycosyltransferase</keyword>
<dbReference type="InterPro" id="IPR050748">
    <property type="entry name" value="Glycosyltrans_8_dom-fam"/>
</dbReference>
<evidence type="ECO:0000313" key="5">
    <source>
        <dbReference type="Proteomes" id="UP000420707"/>
    </source>
</evidence>
<dbReference type="CDD" id="cd04194">
    <property type="entry name" value="GT8_A4GalT_like"/>
    <property type="match status" value="1"/>
</dbReference>
<protein>
    <submittedName>
        <fullName evidence="4">Glycosyltransferase family 8 protein</fullName>
    </submittedName>
</protein>
<dbReference type="InterPro" id="IPR002495">
    <property type="entry name" value="Glyco_trans_8"/>
</dbReference>
<sequence>MELNIACSTDDKYSVLCMVMLCSLLENNKKNHVIAHILVNHLSLINQTKILKLFSKYDNAQCVFHEVNVDLLKNCKYRTKLHKLSKAAYYRVLLASILKDVDRVIYLDCDMVVLSDLVPLLNIDMQNFGIAAVEDYGLPYNQEHFAQLEFSEGDKYFNSGFLLINLAYWRQHKIEKALIEFSESDRKVFFHDQDALNFVFRGSWIRLEPKWNHFNIFHIRLKDMFKDKAEYQAFFHKPCVIHYSDKYFKPWFKTPLIPFKNTWFKYLKLSAWNDFEYKTNDRPFYTIFKILYLHLEILMFKFKFKCV</sequence>
<dbReference type="AlphaFoldDB" id="A0AAW9TFK8"/>
<dbReference type="RefSeq" id="WP_153086616.1">
    <property type="nucleotide sequence ID" value="NZ_VZAM01000049.1"/>
</dbReference>
<keyword evidence="2" id="KW-0808">Transferase</keyword>
<reference evidence="5" key="1">
    <citation type="submission" date="2019-09" db="EMBL/GenBank/DDBJ databases">
        <title>Distinct polysaccharide growth profiles of human intestinal Prevotella copri isolates.</title>
        <authorList>
            <person name="Fehlner-Peach H."/>
            <person name="Magnabosco C."/>
            <person name="Raghavan V."/>
            <person name="Scher J.U."/>
            <person name="Tett A."/>
            <person name="Cox L.M."/>
            <person name="Gottsegen C."/>
            <person name="Watters A."/>
            <person name="Wiltshire- Gordon J.D."/>
            <person name="Segata N."/>
            <person name="Bonneau R."/>
            <person name="Littman D.R."/>
        </authorList>
    </citation>
    <scope>NUCLEOTIDE SEQUENCE [LARGE SCALE GENOMIC DNA]</scope>
    <source>
        <strain evidence="5">iAP146</strain>
    </source>
</reference>
<evidence type="ECO:0000313" key="4">
    <source>
        <dbReference type="EMBL" id="MQN32587.1"/>
    </source>
</evidence>
<dbReference type="PANTHER" id="PTHR13778">
    <property type="entry name" value="GLYCOSYLTRANSFERASE 8 DOMAIN-CONTAINING PROTEIN"/>
    <property type="match status" value="1"/>
</dbReference>
<evidence type="ECO:0000256" key="2">
    <source>
        <dbReference type="ARBA" id="ARBA00022679"/>
    </source>
</evidence>
<proteinExistence type="predicted"/>
<dbReference type="GO" id="GO:0016757">
    <property type="term" value="F:glycosyltransferase activity"/>
    <property type="evidence" value="ECO:0007669"/>
    <property type="project" value="UniProtKB-KW"/>
</dbReference>
<gene>
    <name evidence="4" type="ORF">F7D90_11645</name>
</gene>